<dbReference type="EMBL" id="CP139781">
    <property type="protein sequence ID" value="WRQ87774.1"/>
    <property type="molecule type" value="Genomic_DNA"/>
</dbReference>
<gene>
    <name evidence="2" type="ORF">K1X11_000020</name>
</gene>
<reference evidence="2 3" key="2">
    <citation type="submission" date="2023-12" db="EMBL/GenBank/DDBJ databases">
        <title>Description of an unclassified Opitutus bacterium of Verrucomicrobiota.</title>
        <authorList>
            <person name="Zhang D.-F."/>
        </authorList>
    </citation>
    <scope>NUCLEOTIDE SEQUENCE [LARGE SCALE GENOMIC DNA]</scope>
    <source>
        <strain evidence="2 3">WL0086</strain>
    </source>
</reference>
<organism evidence="2 3">
    <name type="scientific">Actomonas aquatica</name>
    <dbReference type="NCBI Taxonomy" id="2866162"/>
    <lineage>
        <taxon>Bacteria</taxon>
        <taxon>Pseudomonadati</taxon>
        <taxon>Verrucomicrobiota</taxon>
        <taxon>Opitutia</taxon>
        <taxon>Opitutales</taxon>
        <taxon>Opitutaceae</taxon>
        <taxon>Actomonas</taxon>
    </lineage>
</organism>
<proteinExistence type="predicted"/>
<dbReference type="Pfam" id="PF20008">
    <property type="entry name" value="DUF6429"/>
    <property type="match status" value="1"/>
</dbReference>
<feature type="domain" description="DUF6429" evidence="1">
    <location>
        <begin position="4"/>
        <end position="75"/>
    </location>
</feature>
<name>A0ABZ1CB04_9BACT</name>
<evidence type="ECO:0000259" key="1">
    <source>
        <dbReference type="Pfam" id="PF20008"/>
    </source>
</evidence>
<dbReference type="InterPro" id="IPR045489">
    <property type="entry name" value="DUF6429"/>
</dbReference>
<dbReference type="Proteomes" id="UP000738431">
    <property type="component" value="Chromosome"/>
</dbReference>
<reference evidence="2 3" key="1">
    <citation type="submission" date="2021-08" db="EMBL/GenBank/DDBJ databases">
        <authorList>
            <person name="Zhang D."/>
            <person name="Zhang A."/>
            <person name="Wang L."/>
        </authorList>
    </citation>
    <scope>NUCLEOTIDE SEQUENCE [LARGE SCALE GENOMIC DNA]</scope>
    <source>
        <strain evidence="2 3">WL0086</strain>
    </source>
</reference>
<evidence type="ECO:0000313" key="3">
    <source>
        <dbReference type="Proteomes" id="UP000738431"/>
    </source>
</evidence>
<sequence length="81" mass="9526">MKHDTDKIDEDVLALLFLTAHRERDGYPWRTWKGHDWEVMDRLCEKGFISDPHGKAKSVVFTEEGFAKAQQLFEAKYTKPE</sequence>
<dbReference type="RefSeq" id="WP_221029183.1">
    <property type="nucleotide sequence ID" value="NZ_CP139781.1"/>
</dbReference>
<accession>A0ABZ1CB04</accession>
<evidence type="ECO:0000313" key="2">
    <source>
        <dbReference type="EMBL" id="WRQ87774.1"/>
    </source>
</evidence>
<protein>
    <submittedName>
        <fullName evidence="2">DUF6429 family protein</fullName>
    </submittedName>
</protein>
<keyword evidence="3" id="KW-1185">Reference proteome</keyword>